<reference evidence="1 2" key="1">
    <citation type="journal article" date="2021" name="Commun. Biol.">
        <title>The genome of Shorea leprosula (Dipterocarpaceae) highlights the ecological relevance of drought in aseasonal tropical rainforests.</title>
        <authorList>
            <person name="Ng K.K.S."/>
            <person name="Kobayashi M.J."/>
            <person name="Fawcett J.A."/>
            <person name="Hatakeyama M."/>
            <person name="Paape T."/>
            <person name="Ng C.H."/>
            <person name="Ang C.C."/>
            <person name="Tnah L.H."/>
            <person name="Lee C.T."/>
            <person name="Nishiyama T."/>
            <person name="Sese J."/>
            <person name="O'Brien M.J."/>
            <person name="Copetti D."/>
            <person name="Mohd Noor M.I."/>
            <person name="Ong R.C."/>
            <person name="Putra M."/>
            <person name="Sireger I.Z."/>
            <person name="Indrioko S."/>
            <person name="Kosugi Y."/>
            <person name="Izuno A."/>
            <person name="Isagi Y."/>
            <person name="Lee S.L."/>
            <person name="Shimizu K.K."/>
        </authorList>
    </citation>
    <scope>NUCLEOTIDE SEQUENCE [LARGE SCALE GENOMIC DNA]</scope>
    <source>
        <strain evidence="1">214</strain>
    </source>
</reference>
<name>A0AAV5IFC4_9ROSI</name>
<accession>A0AAV5IFC4</accession>
<protein>
    <submittedName>
        <fullName evidence="1">Uncharacterized protein</fullName>
    </submittedName>
</protein>
<evidence type="ECO:0000313" key="2">
    <source>
        <dbReference type="Proteomes" id="UP001054252"/>
    </source>
</evidence>
<gene>
    <name evidence="1" type="ORF">SLEP1_g10032</name>
</gene>
<dbReference type="Proteomes" id="UP001054252">
    <property type="component" value="Unassembled WGS sequence"/>
</dbReference>
<dbReference type="EMBL" id="BPVZ01000010">
    <property type="protein sequence ID" value="GKU96841.1"/>
    <property type="molecule type" value="Genomic_DNA"/>
</dbReference>
<evidence type="ECO:0000313" key="1">
    <source>
        <dbReference type="EMBL" id="GKU96841.1"/>
    </source>
</evidence>
<dbReference type="AlphaFoldDB" id="A0AAV5IFC4"/>
<sequence>MGNVTSSITTILGCFGTGVPHNIFLVHTFPQLRVRYMFRWLIGIVLHSFEHYLVSRKQNFF</sequence>
<proteinExistence type="predicted"/>
<keyword evidence="2" id="KW-1185">Reference proteome</keyword>
<organism evidence="1 2">
    <name type="scientific">Rubroshorea leprosula</name>
    <dbReference type="NCBI Taxonomy" id="152421"/>
    <lineage>
        <taxon>Eukaryota</taxon>
        <taxon>Viridiplantae</taxon>
        <taxon>Streptophyta</taxon>
        <taxon>Embryophyta</taxon>
        <taxon>Tracheophyta</taxon>
        <taxon>Spermatophyta</taxon>
        <taxon>Magnoliopsida</taxon>
        <taxon>eudicotyledons</taxon>
        <taxon>Gunneridae</taxon>
        <taxon>Pentapetalae</taxon>
        <taxon>rosids</taxon>
        <taxon>malvids</taxon>
        <taxon>Malvales</taxon>
        <taxon>Dipterocarpaceae</taxon>
        <taxon>Rubroshorea</taxon>
    </lineage>
</organism>
<comment type="caution">
    <text evidence="1">The sequence shown here is derived from an EMBL/GenBank/DDBJ whole genome shotgun (WGS) entry which is preliminary data.</text>
</comment>